<proteinExistence type="predicted"/>
<evidence type="ECO:0000313" key="2">
    <source>
        <dbReference type="EMBL" id="BAD36823.1"/>
    </source>
</evidence>
<feature type="region of interest" description="Disordered" evidence="1">
    <location>
        <begin position="119"/>
        <end position="144"/>
    </location>
</feature>
<dbReference type="EMBL" id="AP005560">
    <property type="protein sequence ID" value="BAD36823.1"/>
    <property type="molecule type" value="Genomic_DNA"/>
</dbReference>
<evidence type="ECO:0000256" key="1">
    <source>
        <dbReference type="SAM" id="MobiDB-lite"/>
    </source>
</evidence>
<organism evidence="2 3">
    <name type="scientific">Oryza sativa subsp. japonica</name>
    <name type="common">Rice</name>
    <dbReference type="NCBI Taxonomy" id="39947"/>
    <lineage>
        <taxon>Eukaryota</taxon>
        <taxon>Viridiplantae</taxon>
        <taxon>Streptophyta</taxon>
        <taxon>Embryophyta</taxon>
        <taxon>Tracheophyta</taxon>
        <taxon>Spermatophyta</taxon>
        <taxon>Magnoliopsida</taxon>
        <taxon>Liliopsida</taxon>
        <taxon>Poales</taxon>
        <taxon>Poaceae</taxon>
        <taxon>BOP clade</taxon>
        <taxon>Oryzoideae</taxon>
        <taxon>Oryzeae</taxon>
        <taxon>Oryzinae</taxon>
        <taxon>Oryza</taxon>
        <taxon>Oryza sativa</taxon>
    </lineage>
</organism>
<keyword evidence="2" id="KW-0808">Transferase</keyword>
<name>Q68UQ7_ORYSJ</name>
<dbReference type="Proteomes" id="UP000000763">
    <property type="component" value="Chromosome 9"/>
</dbReference>
<sequence>MKKPLECKFQVSADIGDFTLYQFKHVTFDSWWSDWSKHLFSAPSFYYLTKIDNRIKISKPLAPKRSLSDRPIFYAQVLKHSRGITKILPSPIISSAPSIETLMKTLTGVPAADLPNFGKRKDPSSRIAGLSPKRAKADDSAGTSESVIVDRPIGPIGTRTVPIGSSCSDLSNMFSFDVKEFLNEGEGNSPEGAQITDEVRALLVEIADRLNASLDTLEIQDRIPDDLSNKIASAAFLEQYEKQCHRATKRIADPHEAQALDATIDTCQKQIIEDKAILDQLAIALSPMEHELATLQVKEAALVEELQQCRADILSVEGKIKNLPHATEEQRSKLKASLKHLANLVKSSKEIPGTTEQDQEDLDEIDQIRLRVINAIVDGC</sequence>
<dbReference type="GO" id="GO:0008483">
    <property type="term" value="F:transaminase activity"/>
    <property type="evidence" value="ECO:0007669"/>
    <property type="project" value="UniProtKB-KW"/>
</dbReference>
<protein>
    <submittedName>
        <fullName evidence="2">Aminotransferase-like protein</fullName>
    </submittedName>
</protein>
<reference evidence="3" key="1">
    <citation type="journal article" date="2005" name="Nature">
        <title>The map-based sequence of the rice genome.</title>
        <authorList>
            <consortium name="International rice genome sequencing project (IRGSP)"/>
            <person name="Matsumoto T."/>
            <person name="Wu J."/>
            <person name="Kanamori H."/>
            <person name="Katayose Y."/>
            <person name="Fujisawa M."/>
            <person name="Namiki N."/>
            <person name="Mizuno H."/>
            <person name="Yamamoto K."/>
            <person name="Antonio B.A."/>
            <person name="Baba T."/>
            <person name="Sakata K."/>
            <person name="Nagamura Y."/>
            <person name="Aoki H."/>
            <person name="Arikawa K."/>
            <person name="Arita K."/>
            <person name="Bito T."/>
            <person name="Chiden Y."/>
            <person name="Fujitsuka N."/>
            <person name="Fukunaka R."/>
            <person name="Hamada M."/>
            <person name="Harada C."/>
            <person name="Hayashi A."/>
            <person name="Hijishita S."/>
            <person name="Honda M."/>
            <person name="Hosokawa S."/>
            <person name="Ichikawa Y."/>
            <person name="Idonuma A."/>
            <person name="Iijima M."/>
            <person name="Ikeda M."/>
            <person name="Ikeno M."/>
            <person name="Ito K."/>
            <person name="Ito S."/>
            <person name="Ito T."/>
            <person name="Ito Y."/>
            <person name="Ito Y."/>
            <person name="Iwabuchi A."/>
            <person name="Kamiya K."/>
            <person name="Karasawa W."/>
            <person name="Kurita K."/>
            <person name="Katagiri S."/>
            <person name="Kikuta A."/>
            <person name="Kobayashi H."/>
            <person name="Kobayashi N."/>
            <person name="Machita K."/>
            <person name="Maehara T."/>
            <person name="Masukawa M."/>
            <person name="Mizubayashi T."/>
            <person name="Mukai Y."/>
            <person name="Nagasaki H."/>
            <person name="Nagata Y."/>
            <person name="Naito S."/>
            <person name="Nakashima M."/>
            <person name="Nakama Y."/>
            <person name="Nakamichi Y."/>
            <person name="Nakamura M."/>
            <person name="Meguro A."/>
            <person name="Negishi M."/>
            <person name="Ohta I."/>
            <person name="Ohta T."/>
            <person name="Okamoto M."/>
            <person name="Ono N."/>
            <person name="Saji S."/>
            <person name="Sakaguchi M."/>
            <person name="Sakai K."/>
            <person name="Shibata M."/>
            <person name="Shimokawa T."/>
            <person name="Song J."/>
            <person name="Takazaki Y."/>
            <person name="Terasawa K."/>
            <person name="Tsugane M."/>
            <person name="Tsuji K."/>
            <person name="Ueda S."/>
            <person name="Waki K."/>
            <person name="Yamagata H."/>
            <person name="Yamamoto M."/>
            <person name="Yamamoto S."/>
            <person name="Yamane H."/>
            <person name="Yoshiki S."/>
            <person name="Yoshihara R."/>
            <person name="Yukawa K."/>
            <person name="Zhong H."/>
            <person name="Yano M."/>
            <person name="Yuan Q."/>
            <person name="Ouyang S."/>
            <person name="Liu J."/>
            <person name="Jones K.M."/>
            <person name="Gansberger K."/>
            <person name="Moffat K."/>
            <person name="Hill J."/>
            <person name="Bera J."/>
            <person name="Fadrosh D."/>
            <person name="Jin S."/>
            <person name="Johri S."/>
            <person name="Kim M."/>
            <person name="Overton L."/>
            <person name="Reardon M."/>
            <person name="Tsitrin T."/>
            <person name="Vuong H."/>
            <person name="Weaver B."/>
            <person name="Ciecko A."/>
            <person name="Tallon L."/>
            <person name="Jackson J."/>
            <person name="Pai G."/>
            <person name="Aken S.V."/>
            <person name="Utterback T."/>
            <person name="Reidmuller S."/>
            <person name="Feldblyum T."/>
            <person name="Hsiao J."/>
            <person name="Zismann V."/>
            <person name="Iobst S."/>
            <person name="de Vazeille A.R."/>
            <person name="Buell C.R."/>
            <person name="Ying K."/>
            <person name="Li Y."/>
            <person name="Lu T."/>
            <person name="Huang Y."/>
            <person name="Zhao Q."/>
            <person name="Feng Q."/>
            <person name="Zhang L."/>
            <person name="Zhu J."/>
            <person name="Weng Q."/>
            <person name="Mu J."/>
            <person name="Lu Y."/>
            <person name="Fan D."/>
            <person name="Liu Y."/>
            <person name="Guan J."/>
            <person name="Zhang Y."/>
            <person name="Yu S."/>
            <person name="Liu X."/>
            <person name="Zhang Y."/>
            <person name="Hong G."/>
            <person name="Han B."/>
            <person name="Choisne N."/>
            <person name="Demange N."/>
            <person name="Orjeda G."/>
            <person name="Samain S."/>
            <person name="Cattolico L."/>
            <person name="Pelletier E."/>
            <person name="Couloux A."/>
            <person name="Segurens B."/>
            <person name="Wincker P."/>
            <person name="D'Hont A."/>
            <person name="Scarpelli C."/>
            <person name="Weissenbach J."/>
            <person name="Salanoubat M."/>
            <person name="Quetier F."/>
            <person name="Yu Y."/>
            <person name="Kim H.R."/>
            <person name="Rambo T."/>
            <person name="Currie J."/>
            <person name="Collura K."/>
            <person name="Luo M."/>
            <person name="Yang T."/>
            <person name="Ammiraju J.S.S."/>
            <person name="Engler F."/>
            <person name="Soderlund C."/>
            <person name="Wing R.A."/>
            <person name="Palmer L.E."/>
            <person name="de la Bastide M."/>
            <person name="Spiegel L."/>
            <person name="Nascimento L."/>
            <person name="Zutavern T."/>
            <person name="O'Shaughnessy A."/>
            <person name="Dike S."/>
            <person name="Dedhia N."/>
            <person name="Preston R."/>
            <person name="Balija V."/>
            <person name="McCombie W.R."/>
            <person name="Chow T."/>
            <person name="Chen H."/>
            <person name="Chung M."/>
            <person name="Chen C."/>
            <person name="Shaw J."/>
            <person name="Wu H."/>
            <person name="Hsiao K."/>
            <person name="Chao Y."/>
            <person name="Chu M."/>
            <person name="Cheng C."/>
            <person name="Hour A."/>
            <person name="Lee P."/>
            <person name="Lin S."/>
            <person name="Lin Y."/>
            <person name="Liou J."/>
            <person name="Liu S."/>
            <person name="Hsing Y."/>
            <person name="Raghuvanshi S."/>
            <person name="Mohanty A."/>
            <person name="Bharti A.K."/>
            <person name="Gaur A."/>
            <person name="Gupta V."/>
            <person name="Kumar D."/>
            <person name="Ravi V."/>
            <person name="Vij S."/>
            <person name="Kapur A."/>
            <person name="Khurana P."/>
            <person name="Khurana P."/>
            <person name="Khurana J.P."/>
            <person name="Tyagi A.K."/>
            <person name="Gaikwad K."/>
            <person name="Singh A."/>
            <person name="Dalal V."/>
            <person name="Srivastava S."/>
            <person name="Dixit A."/>
            <person name="Pal A.K."/>
            <person name="Ghazi I.A."/>
            <person name="Yadav M."/>
            <person name="Pandit A."/>
            <person name="Bhargava A."/>
            <person name="Sureshbabu K."/>
            <person name="Batra K."/>
            <person name="Sharma T.R."/>
            <person name="Mohapatra T."/>
            <person name="Singh N.K."/>
            <person name="Messing J."/>
            <person name="Nelson A.B."/>
            <person name="Fuks G."/>
            <person name="Kavchok S."/>
            <person name="Keizer G."/>
            <person name="Linton E."/>
            <person name="Llaca V."/>
            <person name="Song R."/>
            <person name="Tanyolac B."/>
            <person name="Young S."/>
            <person name="Ho-Il K."/>
            <person name="Hahn J.H."/>
            <person name="Sangsakoo G."/>
            <person name="Vanavichit A."/>
            <person name="de Mattos Luiz.A.T."/>
            <person name="Zimmer P.D."/>
            <person name="Malone G."/>
            <person name="Dellagostin O."/>
            <person name="de Oliveira A.C."/>
            <person name="Bevan M."/>
            <person name="Bancroft I."/>
            <person name="Minx P."/>
            <person name="Cordum H."/>
            <person name="Wilson R."/>
            <person name="Cheng Z."/>
            <person name="Jin W."/>
            <person name="Jiang J."/>
            <person name="Leong S.A."/>
            <person name="Iwama H."/>
            <person name="Gojobori T."/>
            <person name="Itoh T."/>
            <person name="Niimura Y."/>
            <person name="Fujii Y."/>
            <person name="Habara T."/>
            <person name="Sakai H."/>
            <person name="Sato Y."/>
            <person name="Wilson G."/>
            <person name="Kumar K."/>
            <person name="McCouch S."/>
            <person name="Juretic N."/>
            <person name="Hoen D."/>
            <person name="Wright S."/>
            <person name="Bruskiewich R."/>
            <person name="Bureau T."/>
            <person name="Miyao A."/>
            <person name="Hirochika H."/>
            <person name="Nishikawa T."/>
            <person name="Kadowaki K."/>
            <person name="Sugiura M."/>
            <person name="Burr B."/>
            <person name="Sasaki T."/>
        </authorList>
    </citation>
    <scope>NUCLEOTIDE SEQUENCE [LARGE SCALE GENOMIC DNA]</scope>
    <source>
        <strain evidence="3">cv. Nipponbare</strain>
    </source>
</reference>
<accession>Q68UQ7</accession>
<gene>
    <name evidence="2" type="primary">OJ1178_D01.22</name>
</gene>
<dbReference type="AlphaFoldDB" id="Q68UQ7"/>
<keyword evidence="2" id="KW-0032">Aminotransferase</keyword>
<evidence type="ECO:0000313" key="3">
    <source>
        <dbReference type="Proteomes" id="UP000000763"/>
    </source>
</evidence>
<reference evidence="3" key="2">
    <citation type="journal article" date="2008" name="Nucleic Acids Res.">
        <title>The rice annotation project database (RAP-DB): 2008 update.</title>
        <authorList>
            <consortium name="The rice annotation project (RAP)"/>
        </authorList>
    </citation>
    <scope>GENOME REANNOTATION</scope>
    <source>
        <strain evidence="3">cv. Nipponbare</strain>
    </source>
</reference>